<sequence>MSGHTFLTDDNESCFSIRTSPCSTSVSSYSAERYPSTVHAQNGYSLPGTQRIPTGLRQISHPVLEDEEAMVEGTVQPGSVPDSDETISWGSFQDAEGGFDSQQADTIPWDWFQDETSAREVGTGPSPLTDAGLDTESHGTIPRGSFQHAGISQHELASVELALRSGHLGSEASKRSVLNLSIVKNSANESVTHNYWDHEAELLLFLRDEAEAWDEVARHRDFDAGHQSPVDGLSTPLQSTEPQLPPHQDNQQRRCRIISPMPVRPFHYRTAAHLAWLQDDGDANLPTGEIGG</sequence>
<dbReference type="Proteomes" id="UP000800097">
    <property type="component" value="Unassembled WGS sequence"/>
</dbReference>
<evidence type="ECO:0000256" key="1">
    <source>
        <dbReference type="SAM" id="MobiDB-lite"/>
    </source>
</evidence>
<organism evidence="2 3">
    <name type="scientific">Westerdykella ornata</name>
    <dbReference type="NCBI Taxonomy" id="318751"/>
    <lineage>
        <taxon>Eukaryota</taxon>
        <taxon>Fungi</taxon>
        <taxon>Dikarya</taxon>
        <taxon>Ascomycota</taxon>
        <taxon>Pezizomycotina</taxon>
        <taxon>Dothideomycetes</taxon>
        <taxon>Pleosporomycetidae</taxon>
        <taxon>Pleosporales</taxon>
        <taxon>Sporormiaceae</taxon>
        <taxon>Westerdykella</taxon>
    </lineage>
</organism>
<dbReference type="AlphaFoldDB" id="A0A6A6JTL0"/>
<evidence type="ECO:0000313" key="2">
    <source>
        <dbReference type="EMBL" id="KAF2279902.1"/>
    </source>
</evidence>
<feature type="region of interest" description="Disordered" evidence="1">
    <location>
        <begin position="223"/>
        <end position="253"/>
    </location>
</feature>
<dbReference type="RefSeq" id="XP_033657441.1">
    <property type="nucleotide sequence ID" value="XM_033800583.1"/>
</dbReference>
<protein>
    <submittedName>
        <fullName evidence="2">Uncharacterized protein</fullName>
    </submittedName>
</protein>
<name>A0A6A6JTL0_WESOR</name>
<gene>
    <name evidence="2" type="ORF">EI97DRAFT_454849</name>
</gene>
<reference evidence="2" key="1">
    <citation type="journal article" date="2020" name="Stud. Mycol.">
        <title>101 Dothideomycetes genomes: a test case for predicting lifestyles and emergence of pathogens.</title>
        <authorList>
            <person name="Haridas S."/>
            <person name="Albert R."/>
            <person name="Binder M."/>
            <person name="Bloem J."/>
            <person name="Labutti K."/>
            <person name="Salamov A."/>
            <person name="Andreopoulos B."/>
            <person name="Baker S."/>
            <person name="Barry K."/>
            <person name="Bills G."/>
            <person name="Bluhm B."/>
            <person name="Cannon C."/>
            <person name="Castanera R."/>
            <person name="Culley D."/>
            <person name="Daum C."/>
            <person name="Ezra D."/>
            <person name="Gonzalez J."/>
            <person name="Henrissat B."/>
            <person name="Kuo A."/>
            <person name="Liang C."/>
            <person name="Lipzen A."/>
            <person name="Lutzoni F."/>
            <person name="Magnuson J."/>
            <person name="Mondo S."/>
            <person name="Nolan M."/>
            <person name="Ohm R."/>
            <person name="Pangilinan J."/>
            <person name="Park H.-J."/>
            <person name="Ramirez L."/>
            <person name="Alfaro M."/>
            <person name="Sun H."/>
            <person name="Tritt A."/>
            <person name="Yoshinaga Y."/>
            <person name="Zwiers L.-H."/>
            <person name="Turgeon B."/>
            <person name="Goodwin S."/>
            <person name="Spatafora J."/>
            <person name="Crous P."/>
            <person name="Grigoriev I."/>
        </authorList>
    </citation>
    <scope>NUCLEOTIDE SEQUENCE</scope>
    <source>
        <strain evidence="2">CBS 379.55</strain>
    </source>
</reference>
<proteinExistence type="predicted"/>
<dbReference type="GeneID" id="54553758"/>
<keyword evidence="3" id="KW-1185">Reference proteome</keyword>
<dbReference type="EMBL" id="ML986485">
    <property type="protein sequence ID" value="KAF2279902.1"/>
    <property type="molecule type" value="Genomic_DNA"/>
</dbReference>
<accession>A0A6A6JTL0</accession>
<evidence type="ECO:0000313" key="3">
    <source>
        <dbReference type="Proteomes" id="UP000800097"/>
    </source>
</evidence>